<feature type="domain" description="Isochorismatase-like" evidence="2">
    <location>
        <begin position="4"/>
        <end position="146"/>
    </location>
</feature>
<keyword evidence="4" id="KW-1185">Reference proteome</keyword>
<reference evidence="3" key="1">
    <citation type="submission" date="2020-12" db="EMBL/GenBank/DDBJ databases">
        <title>The genome sequence of Inhella sp. 4Y17.</title>
        <authorList>
            <person name="Liu Y."/>
        </authorList>
    </citation>
    <scope>NUCLEOTIDE SEQUENCE</scope>
    <source>
        <strain evidence="3">4Y10</strain>
    </source>
</reference>
<dbReference type="SUPFAM" id="SSF52499">
    <property type="entry name" value="Isochorismatase-like hydrolases"/>
    <property type="match status" value="1"/>
</dbReference>
<dbReference type="InterPro" id="IPR036380">
    <property type="entry name" value="Isochorismatase-like_sf"/>
</dbReference>
<dbReference type="AlphaFoldDB" id="A0A931NA00"/>
<dbReference type="RefSeq" id="WP_198099516.1">
    <property type="nucleotide sequence ID" value="NZ_JAEDAL010000001.1"/>
</dbReference>
<dbReference type="Gene3D" id="3.40.50.850">
    <property type="entry name" value="Isochorismatase-like"/>
    <property type="match status" value="1"/>
</dbReference>
<dbReference type="InterPro" id="IPR000868">
    <property type="entry name" value="Isochorismatase-like_dom"/>
</dbReference>
<dbReference type="GO" id="GO:0016787">
    <property type="term" value="F:hydrolase activity"/>
    <property type="evidence" value="ECO:0007669"/>
    <property type="project" value="UniProtKB-KW"/>
</dbReference>
<proteinExistence type="predicted"/>
<dbReference type="InterPro" id="IPR050272">
    <property type="entry name" value="Isochorismatase-like_hydrls"/>
</dbReference>
<dbReference type="PANTHER" id="PTHR43540:SF14">
    <property type="entry name" value="ISOCHORISMATASE"/>
    <property type="match status" value="1"/>
</dbReference>
<dbReference type="EMBL" id="JAEDAL010000001">
    <property type="protein sequence ID" value="MBH9551928.1"/>
    <property type="molecule type" value="Genomic_DNA"/>
</dbReference>
<evidence type="ECO:0000259" key="2">
    <source>
        <dbReference type="Pfam" id="PF00857"/>
    </source>
</evidence>
<accession>A0A931NA00</accession>
<dbReference type="Pfam" id="PF00857">
    <property type="entry name" value="Isochorismatase"/>
    <property type="match status" value="1"/>
</dbReference>
<protein>
    <submittedName>
        <fullName evidence="3">Isochorismatase family protein</fullName>
    </submittedName>
</protein>
<sequence>MTQALLVIDVQTGTFDGLHCAPMPGGPELIRACQRAIAWARQQALPVIWIQHHEPGGAMDGMGFEIDARLQPLAHEKRVTKRQPSAFEGTALGDNLVALGVTHPVLVGLQSDCCVRATAQAAQARGLNPIVVADAHHTWPNGEHSADAIRSRINQELAQAGIAVLPLADLPTA</sequence>
<evidence type="ECO:0000256" key="1">
    <source>
        <dbReference type="ARBA" id="ARBA00022801"/>
    </source>
</evidence>
<comment type="caution">
    <text evidence="3">The sequence shown here is derived from an EMBL/GenBank/DDBJ whole genome shotgun (WGS) entry which is preliminary data.</text>
</comment>
<dbReference type="PANTHER" id="PTHR43540">
    <property type="entry name" value="PEROXYUREIDOACRYLATE/UREIDOACRYLATE AMIDOHYDROLASE-RELATED"/>
    <property type="match status" value="1"/>
</dbReference>
<dbReference type="Proteomes" id="UP000620139">
    <property type="component" value="Unassembled WGS sequence"/>
</dbReference>
<name>A0A931NA00_9BURK</name>
<evidence type="ECO:0000313" key="4">
    <source>
        <dbReference type="Proteomes" id="UP000620139"/>
    </source>
</evidence>
<organism evidence="3 4">
    <name type="scientific">Inhella gelatinilytica</name>
    <dbReference type="NCBI Taxonomy" id="2795030"/>
    <lineage>
        <taxon>Bacteria</taxon>
        <taxon>Pseudomonadati</taxon>
        <taxon>Pseudomonadota</taxon>
        <taxon>Betaproteobacteria</taxon>
        <taxon>Burkholderiales</taxon>
        <taxon>Sphaerotilaceae</taxon>
        <taxon>Inhella</taxon>
    </lineage>
</organism>
<keyword evidence="1" id="KW-0378">Hydrolase</keyword>
<evidence type="ECO:0000313" key="3">
    <source>
        <dbReference type="EMBL" id="MBH9551928.1"/>
    </source>
</evidence>
<gene>
    <name evidence="3" type="ORF">I7X43_03605</name>
</gene>